<evidence type="ECO:0000313" key="5">
    <source>
        <dbReference type="Proteomes" id="UP000827721"/>
    </source>
</evidence>
<accession>A0ABQ8GYY9</accession>
<dbReference type="EMBL" id="JAFEMO010000237">
    <property type="protein sequence ID" value="KAH7522816.1"/>
    <property type="molecule type" value="Genomic_DNA"/>
</dbReference>
<dbReference type="InterPro" id="IPR036404">
    <property type="entry name" value="Jacalin-like_lectin_dom_sf"/>
</dbReference>
<evidence type="ECO:0000259" key="3">
    <source>
        <dbReference type="PROSITE" id="PS51752"/>
    </source>
</evidence>
<dbReference type="InterPro" id="IPR033734">
    <property type="entry name" value="Jacalin-like_lectin_dom_plant"/>
</dbReference>
<dbReference type="SUPFAM" id="SSF51101">
    <property type="entry name" value="Mannose-binding lectins"/>
    <property type="match status" value="1"/>
</dbReference>
<proteinExistence type="inferred from homology"/>
<keyword evidence="2" id="KW-0430">Lectin</keyword>
<reference evidence="4 5" key="1">
    <citation type="submission" date="2021-02" db="EMBL/GenBank/DDBJ databases">
        <title>Plant Genome Project.</title>
        <authorList>
            <person name="Zhang R.-G."/>
        </authorList>
    </citation>
    <scope>NUCLEOTIDE SEQUENCE [LARGE SCALE GENOMIC DNA]</scope>
    <source>
        <tissue evidence="4">Leaves</tissue>
    </source>
</reference>
<dbReference type="SMART" id="SM00915">
    <property type="entry name" value="Jacalin"/>
    <property type="match status" value="1"/>
</dbReference>
<evidence type="ECO:0000313" key="4">
    <source>
        <dbReference type="EMBL" id="KAH7522816.1"/>
    </source>
</evidence>
<dbReference type="PROSITE" id="PS51752">
    <property type="entry name" value="JACALIN_LECTIN"/>
    <property type="match status" value="1"/>
</dbReference>
<dbReference type="CDD" id="cd09612">
    <property type="entry name" value="Jacalin"/>
    <property type="match status" value="1"/>
</dbReference>
<dbReference type="Gene3D" id="2.100.10.30">
    <property type="entry name" value="Jacalin-like lectin domain"/>
    <property type="match status" value="1"/>
</dbReference>
<gene>
    <name evidence="4" type="ORF">JRO89_XSUnG0102000</name>
</gene>
<comment type="similarity">
    <text evidence="1">Belongs to the jacalin lectin family.</text>
</comment>
<name>A0ABQ8GYY9_9ROSI</name>
<evidence type="ECO:0000256" key="1">
    <source>
        <dbReference type="ARBA" id="ARBA00006568"/>
    </source>
</evidence>
<evidence type="ECO:0000256" key="2">
    <source>
        <dbReference type="ARBA" id="ARBA00022734"/>
    </source>
</evidence>
<dbReference type="InterPro" id="IPR001229">
    <property type="entry name" value="Jacalin-like_lectin_dom"/>
</dbReference>
<dbReference type="Pfam" id="PF01419">
    <property type="entry name" value="Jacalin"/>
    <property type="match status" value="1"/>
</dbReference>
<comment type="caution">
    <text evidence="4">The sequence shown here is derived from an EMBL/GenBank/DDBJ whole genome shotgun (WGS) entry which is preliminary data.</text>
</comment>
<keyword evidence="5" id="KW-1185">Reference proteome</keyword>
<protein>
    <recommendedName>
        <fullName evidence="3">Jacalin-type lectin domain-containing protein</fullName>
    </recommendedName>
</protein>
<dbReference type="PANTHER" id="PTHR46506">
    <property type="entry name" value="OS05G0143600 PROTEIN"/>
    <property type="match status" value="1"/>
</dbReference>
<feature type="domain" description="Jacalin-type lectin" evidence="3">
    <location>
        <begin position="6"/>
        <end position="148"/>
    </location>
</feature>
<organism evidence="4 5">
    <name type="scientific">Xanthoceras sorbifolium</name>
    <dbReference type="NCBI Taxonomy" id="99658"/>
    <lineage>
        <taxon>Eukaryota</taxon>
        <taxon>Viridiplantae</taxon>
        <taxon>Streptophyta</taxon>
        <taxon>Embryophyta</taxon>
        <taxon>Tracheophyta</taxon>
        <taxon>Spermatophyta</taxon>
        <taxon>Magnoliopsida</taxon>
        <taxon>eudicotyledons</taxon>
        <taxon>Gunneridae</taxon>
        <taxon>Pentapetalae</taxon>
        <taxon>rosids</taxon>
        <taxon>malvids</taxon>
        <taxon>Sapindales</taxon>
        <taxon>Sapindaceae</taxon>
        <taxon>Xanthoceroideae</taxon>
        <taxon>Xanthoceras</taxon>
    </lineage>
</organism>
<sequence length="153" mass="16246">MALQGTMKLGPWGGTGGSDWSYNPGSGSALKEIVINHGRVVDSISFKSIDATGQTQFSDKFGGDGGTTDQITFDRPGEYLTLISGTINDWGGHEVIESLSFHTNRNKYGPYGSMDGSSFKIPMEGGEIVGFHGRGGYYVDAIGSVALRRLKGS</sequence>
<dbReference type="Proteomes" id="UP000827721">
    <property type="component" value="Unassembled WGS sequence"/>
</dbReference>